<protein>
    <recommendedName>
        <fullName evidence="4">DUF2867 domain-containing protein</fullName>
    </recommendedName>
</protein>
<feature type="region of interest" description="Disordered" evidence="1">
    <location>
        <begin position="1"/>
        <end position="58"/>
    </location>
</feature>
<organism evidence="2 3">
    <name type="scientific">Thiomonas delicata</name>
    <name type="common">Thiomonas cuprina</name>
    <dbReference type="NCBI Taxonomy" id="364030"/>
    <lineage>
        <taxon>Bacteria</taxon>
        <taxon>Pseudomonadati</taxon>
        <taxon>Pseudomonadota</taxon>
        <taxon>Betaproteobacteria</taxon>
        <taxon>Burkholderiales</taxon>
        <taxon>Thiomonas</taxon>
    </lineage>
</organism>
<evidence type="ECO:0008006" key="4">
    <source>
        <dbReference type="Google" id="ProtNLM"/>
    </source>
</evidence>
<dbReference type="Pfam" id="PF11066">
    <property type="entry name" value="DUF2867"/>
    <property type="match status" value="1"/>
</dbReference>
<evidence type="ECO:0000256" key="1">
    <source>
        <dbReference type="SAM" id="MobiDB-lite"/>
    </source>
</evidence>
<evidence type="ECO:0000313" key="2">
    <source>
        <dbReference type="EMBL" id="SBP87451.1"/>
    </source>
</evidence>
<dbReference type="EMBL" id="FLMQ01000055">
    <property type="protein sequence ID" value="SBP87451.1"/>
    <property type="molecule type" value="Genomic_DNA"/>
</dbReference>
<reference evidence="2 3" key="1">
    <citation type="submission" date="2016-06" db="EMBL/GenBank/DDBJ databases">
        <authorList>
            <person name="Kjaerup R.B."/>
            <person name="Dalgaard T.S."/>
            <person name="Juul-Madsen H.R."/>
        </authorList>
    </citation>
    <scope>NUCLEOTIDE SEQUENCE [LARGE SCALE GENOMIC DNA]</scope>
    <source>
        <strain evidence="2 3">DSM 16361</strain>
    </source>
</reference>
<proteinExistence type="predicted"/>
<sequence>MLVKSSSPSPSHRLAIYTPSSSTRASQHEGRLQPGAHPSVHTSNRMNEGPRETTAPPSSLVAGLLVGSDFHDSWSVESNAVELPALDHFIAAIGHTPKWVNACMALRNRTASLLGLKDLGHLSALIPGKSPSEYRLGDRVGIFTLFENTFDEALLGDKDKHLNVILSVHRALLPGEPKVLITVTTVVHVHNSLGRIYMLPVKPMHRVIVPAVLDAIGNRMNRGSGTQWEREVS</sequence>
<evidence type="ECO:0000313" key="3">
    <source>
        <dbReference type="Proteomes" id="UP000214566"/>
    </source>
</evidence>
<gene>
    <name evidence="2" type="ORF">THIARS_60164</name>
</gene>
<dbReference type="AlphaFoldDB" id="A0A238D2H1"/>
<accession>A0A238D2H1</accession>
<name>A0A238D2H1_THIDL</name>
<dbReference type="Proteomes" id="UP000214566">
    <property type="component" value="Unassembled WGS sequence"/>
</dbReference>
<dbReference type="InterPro" id="IPR021295">
    <property type="entry name" value="DUF2867"/>
</dbReference>
<feature type="compositionally biased region" description="Polar residues" evidence="1">
    <location>
        <begin position="1"/>
        <end position="10"/>
    </location>
</feature>
<keyword evidence="3" id="KW-1185">Reference proteome</keyword>